<keyword evidence="4" id="KW-0804">Transcription</keyword>
<dbReference type="GO" id="GO:0008270">
    <property type="term" value="F:zinc ion binding"/>
    <property type="evidence" value="ECO:0007669"/>
    <property type="project" value="InterPro"/>
</dbReference>
<evidence type="ECO:0000256" key="3">
    <source>
        <dbReference type="ARBA" id="ARBA00023015"/>
    </source>
</evidence>
<dbReference type="InterPro" id="IPR001138">
    <property type="entry name" value="Zn2Cys6_DnaBD"/>
</dbReference>
<dbReference type="EMBL" id="LKMD01000106">
    <property type="protein sequence ID" value="PIA91696.1"/>
    <property type="molecule type" value="Genomic_DNA"/>
</dbReference>
<evidence type="ECO:0000313" key="8">
    <source>
        <dbReference type="EMBL" id="PIA91696.1"/>
    </source>
</evidence>
<dbReference type="PANTHER" id="PTHR47338:SF20">
    <property type="entry name" value="ZN(II)2CYS6 TRANSCRIPTION FACTOR (EUROFUNG)"/>
    <property type="match status" value="1"/>
</dbReference>
<dbReference type="OrthoDB" id="3862662at2759"/>
<sequence length="517" mass="57726">MNSPGLAEFACVSCRRLKRKCSKSLPTCSLCSRVGRFCDYQDPSATLERDRESPGRKSRAHSSKPARQSRDPPISTAHLGTPSSLDDSVASIRPARWFLDSVATRGSEMSLNRRLLWTDIIDHLPPPSIADARAIIDHYAVTSHLWFPVVSIKRLAREVYSSNEVVAADMIALLFTMRLLSLPPSDTSYSRYRAIKAALTECEQRNILSTDYCAAYVLLAVYEYGHGIFPVAYFTISHCARIFYCLGTHDKKKATQLFGVVDTWTETEERRRLWWGTMILDRMAHAGFRFRPLSTQTIAPDEIIPAADGDWDNGPFARTCQAAHLLGKVCEHVNEHPSAADADLHLEEAAHICRAVTAFKVLLDHDNAAIREPHRLITARAVCLSALHLMYDTHSCIEVDHVEAAGGNRGRRLELQQLAIDGSRAMSEETVDLAKQIEAYLGSHPAASMSPLVLNCLYAAAGTWAWRHRETGDEASLENLNTIRRVLGILRNQWQACNDYLGLLENTEITYTGACFQ</sequence>
<evidence type="ECO:0000256" key="1">
    <source>
        <dbReference type="ARBA" id="ARBA00004123"/>
    </source>
</evidence>
<evidence type="ECO:0000313" key="9">
    <source>
        <dbReference type="Proteomes" id="UP000230605"/>
    </source>
</evidence>
<evidence type="ECO:0000256" key="2">
    <source>
        <dbReference type="ARBA" id="ARBA00022723"/>
    </source>
</evidence>
<dbReference type="GO" id="GO:0006351">
    <property type="term" value="P:DNA-templated transcription"/>
    <property type="evidence" value="ECO:0007669"/>
    <property type="project" value="InterPro"/>
</dbReference>
<dbReference type="CDD" id="cd00067">
    <property type="entry name" value="GAL4"/>
    <property type="match status" value="1"/>
</dbReference>
<dbReference type="PANTHER" id="PTHR47338">
    <property type="entry name" value="ZN(II)2CYS6 TRANSCRIPTION FACTOR (EUROFUNG)-RELATED"/>
    <property type="match status" value="1"/>
</dbReference>
<gene>
    <name evidence="8" type="ORF">CB0940_09447</name>
</gene>
<dbReference type="SMART" id="SM00066">
    <property type="entry name" value="GAL4"/>
    <property type="match status" value="1"/>
</dbReference>
<evidence type="ECO:0000256" key="6">
    <source>
        <dbReference type="SAM" id="MobiDB-lite"/>
    </source>
</evidence>
<comment type="subcellular location">
    <subcellularLocation>
        <location evidence="1">Nucleus</location>
    </subcellularLocation>
</comment>
<reference evidence="8 9" key="1">
    <citation type="submission" date="2015-10" db="EMBL/GenBank/DDBJ databases">
        <title>The cercosporin biosynthetic gene cluster was horizontally transferred to several fungal lineages and shown to be expanded in Cercospora beticola based on microsynteny with recipient genomes.</title>
        <authorList>
            <person name="De Jonge R."/>
            <person name="Ebert M.K."/>
            <person name="Suttle J.C."/>
            <person name="Jurick Ii W.M."/>
            <person name="Secor G.A."/>
            <person name="Thomma B.P."/>
            <person name="Van De Peer Y."/>
            <person name="Bolton M.D."/>
        </authorList>
    </citation>
    <scope>NUCLEOTIDE SEQUENCE [LARGE SCALE GENOMIC DNA]</scope>
    <source>
        <strain evidence="8 9">09-40</strain>
    </source>
</reference>
<dbReference type="Proteomes" id="UP000230605">
    <property type="component" value="Chromosome 7"/>
</dbReference>
<dbReference type="GO" id="GO:0000981">
    <property type="term" value="F:DNA-binding transcription factor activity, RNA polymerase II-specific"/>
    <property type="evidence" value="ECO:0007669"/>
    <property type="project" value="InterPro"/>
</dbReference>
<comment type="caution">
    <text evidence="8">The sequence shown here is derived from an EMBL/GenBank/DDBJ whole genome shotgun (WGS) entry which is preliminary data.</text>
</comment>
<dbReference type="GO" id="GO:0003677">
    <property type="term" value="F:DNA binding"/>
    <property type="evidence" value="ECO:0007669"/>
    <property type="project" value="InterPro"/>
</dbReference>
<evidence type="ECO:0000256" key="4">
    <source>
        <dbReference type="ARBA" id="ARBA00023163"/>
    </source>
</evidence>
<dbReference type="Gene3D" id="4.10.240.10">
    <property type="entry name" value="Zn(2)-C6 fungal-type DNA-binding domain"/>
    <property type="match status" value="1"/>
</dbReference>
<evidence type="ECO:0000259" key="7">
    <source>
        <dbReference type="PROSITE" id="PS50048"/>
    </source>
</evidence>
<accession>A0A2G5HGJ7</accession>
<dbReference type="InterPro" id="IPR036864">
    <property type="entry name" value="Zn2-C6_fun-type_DNA-bd_sf"/>
</dbReference>
<dbReference type="Pfam" id="PF00172">
    <property type="entry name" value="Zn_clus"/>
    <property type="match status" value="1"/>
</dbReference>
<dbReference type="PROSITE" id="PS50048">
    <property type="entry name" value="ZN2_CY6_FUNGAL_2"/>
    <property type="match status" value="1"/>
</dbReference>
<keyword evidence="3" id="KW-0805">Transcription regulation</keyword>
<name>A0A2G5HGJ7_CERBT</name>
<proteinExistence type="predicted"/>
<dbReference type="Pfam" id="PF04082">
    <property type="entry name" value="Fungal_trans"/>
    <property type="match status" value="1"/>
</dbReference>
<evidence type="ECO:0000256" key="5">
    <source>
        <dbReference type="ARBA" id="ARBA00023242"/>
    </source>
</evidence>
<dbReference type="SUPFAM" id="SSF57701">
    <property type="entry name" value="Zn2/Cys6 DNA-binding domain"/>
    <property type="match status" value="1"/>
</dbReference>
<keyword evidence="2" id="KW-0479">Metal-binding</keyword>
<feature type="region of interest" description="Disordered" evidence="6">
    <location>
        <begin position="45"/>
        <end position="87"/>
    </location>
</feature>
<dbReference type="InterPro" id="IPR050815">
    <property type="entry name" value="TF_fung"/>
</dbReference>
<dbReference type="GO" id="GO:0005634">
    <property type="term" value="C:nucleus"/>
    <property type="evidence" value="ECO:0007669"/>
    <property type="project" value="UniProtKB-SubCell"/>
</dbReference>
<dbReference type="InterPro" id="IPR007219">
    <property type="entry name" value="XnlR_reg_dom"/>
</dbReference>
<dbReference type="AlphaFoldDB" id="A0A2G5HGJ7"/>
<dbReference type="PROSITE" id="PS00463">
    <property type="entry name" value="ZN2_CY6_FUNGAL_1"/>
    <property type="match status" value="1"/>
</dbReference>
<feature type="domain" description="Zn(2)-C6 fungal-type" evidence="7">
    <location>
        <begin position="10"/>
        <end position="40"/>
    </location>
</feature>
<keyword evidence="5" id="KW-0539">Nucleus</keyword>
<protein>
    <recommendedName>
        <fullName evidence="7">Zn(2)-C6 fungal-type domain-containing protein</fullName>
    </recommendedName>
</protein>
<organism evidence="8 9">
    <name type="scientific">Cercospora beticola</name>
    <name type="common">Sugarbeet leaf spot fungus</name>
    <dbReference type="NCBI Taxonomy" id="122368"/>
    <lineage>
        <taxon>Eukaryota</taxon>
        <taxon>Fungi</taxon>
        <taxon>Dikarya</taxon>
        <taxon>Ascomycota</taxon>
        <taxon>Pezizomycotina</taxon>
        <taxon>Dothideomycetes</taxon>
        <taxon>Dothideomycetidae</taxon>
        <taxon>Mycosphaerellales</taxon>
        <taxon>Mycosphaerellaceae</taxon>
        <taxon>Cercospora</taxon>
    </lineage>
</organism>
<dbReference type="CDD" id="cd12148">
    <property type="entry name" value="fungal_TF_MHR"/>
    <property type="match status" value="1"/>
</dbReference>